<dbReference type="PANTHER" id="PTHR47027:SF29">
    <property type="entry name" value="C2H2-TYPE DOMAIN-CONTAINING PROTEIN"/>
    <property type="match status" value="1"/>
</dbReference>
<dbReference type="Proteomes" id="UP000024635">
    <property type="component" value="Unassembled WGS sequence"/>
</dbReference>
<evidence type="ECO:0008006" key="3">
    <source>
        <dbReference type="Google" id="ProtNLM"/>
    </source>
</evidence>
<gene>
    <name evidence="1" type="primary">Acey_s0046.g1416</name>
    <name evidence="1" type="ORF">Y032_0046g1416</name>
</gene>
<accession>A0A016UBR4</accession>
<evidence type="ECO:0000313" key="1">
    <source>
        <dbReference type="EMBL" id="EYC12774.1"/>
    </source>
</evidence>
<protein>
    <recommendedName>
        <fullName evidence="3">Reverse transcriptase domain-containing protein</fullName>
    </recommendedName>
</protein>
<reference evidence="2" key="1">
    <citation type="journal article" date="2015" name="Nat. Genet.">
        <title>The genome and transcriptome of the zoonotic hookworm Ancylostoma ceylanicum identify infection-specific gene families.</title>
        <authorList>
            <person name="Schwarz E.M."/>
            <person name="Hu Y."/>
            <person name="Antoshechkin I."/>
            <person name="Miller M.M."/>
            <person name="Sternberg P.W."/>
            <person name="Aroian R.V."/>
        </authorList>
    </citation>
    <scope>NUCLEOTIDE SEQUENCE</scope>
    <source>
        <strain evidence="2">HY135</strain>
    </source>
</reference>
<sequence length="218" mass="24957">MATAGTTIRLRDTQCECVKSFVYLGQKISLNRDFSEEIVRRIRAGWNCFHRYDKFLTSRTVEMKYNRALFNVCILPAMLYGAETWVLSNSAERKFACAQRRMERFMAGVRLLDKKTNAWFRGVTKVKDARAVSYFFGSHFWEKGTADLLICWENAVNNDDIADDVLMILLGFASNFTEAIAIFNRTVPKLAGHSTAINKARCFLTELKAFISRVEIGC</sequence>
<dbReference type="PANTHER" id="PTHR47027">
    <property type="entry name" value="REVERSE TRANSCRIPTASE DOMAIN-CONTAINING PROTEIN"/>
    <property type="match status" value="1"/>
</dbReference>
<organism evidence="1 2">
    <name type="scientific">Ancylostoma ceylanicum</name>
    <dbReference type="NCBI Taxonomy" id="53326"/>
    <lineage>
        <taxon>Eukaryota</taxon>
        <taxon>Metazoa</taxon>
        <taxon>Ecdysozoa</taxon>
        <taxon>Nematoda</taxon>
        <taxon>Chromadorea</taxon>
        <taxon>Rhabditida</taxon>
        <taxon>Rhabditina</taxon>
        <taxon>Rhabditomorpha</taxon>
        <taxon>Strongyloidea</taxon>
        <taxon>Ancylostomatidae</taxon>
        <taxon>Ancylostomatinae</taxon>
        <taxon>Ancylostoma</taxon>
    </lineage>
</organism>
<proteinExistence type="predicted"/>
<dbReference type="EMBL" id="JARK01001382">
    <property type="protein sequence ID" value="EYC12774.1"/>
    <property type="molecule type" value="Genomic_DNA"/>
</dbReference>
<dbReference type="STRING" id="53326.A0A016UBR4"/>
<name>A0A016UBR4_9BILA</name>
<evidence type="ECO:0000313" key="2">
    <source>
        <dbReference type="Proteomes" id="UP000024635"/>
    </source>
</evidence>
<dbReference type="OrthoDB" id="6765898at2759"/>
<dbReference type="AlphaFoldDB" id="A0A016UBR4"/>
<comment type="caution">
    <text evidence="1">The sequence shown here is derived from an EMBL/GenBank/DDBJ whole genome shotgun (WGS) entry which is preliminary data.</text>
</comment>
<keyword evidence="2" id="KW-1185">Reference proteome</keyword>